<dbReference type="Gene3D" id="3.40.50.720">
    <property type="entry name" value="NAD(P)-binding Rossmann-like Domain"/>
    <property type="match status" value="1"/>
</dbReference>
<dbReference type="InterPro" id="IPR035985">
    <property type="entry name" value="Ubiquitin-activating_enz"/>
</dbReference>
<dbReference type="EMBL" id="LT984806">
    <property type="protein sequence ID" value="SPD48085.1"/>
    <property type="molecule type" value="Genomic_DNA"/>
</dbReference>
<evidence type="ECO:0000259" key="2">
    <source>
        <dbReference type="Pfam" id="PF20590"/>
    </source>
</evidence>
<reference evidence="3 4" key="1">
    <citation type="submission" date="2018-01" db="EMBL/GenBank/DDBJ databases">
        <authorList>
            <person name="Clerissi C."/>
        </authorList>
    </citation>
    <scope>NUCLEOTIDE SEQUENCE [LARGE SCALE GENOMIC DNA]</scope>
    <source>
        <strain evidence="3">Cupriavidus taiwanensis STM 6160</strain>
    </source>
</reference>
<proteinExistence type="predicted"/>
<gene>
    <name evidence="3" type="ORF">CBM2607_20071</name>
</gene>
<protein>
    <submittedName>
        <fullName evidence="3">Uncharacterized protein</fullName>
    </submittedName>
</protein>
<dbReference type="GO" id="GO:0008641">
    <property type="term" value="F:ubiquitin-like modifier activating enzyme activity"/>
    <property type="evidence" value="ECO:0007669"/>
    <property type="project" value="InterPro"/>
</dbReference>
<dbReference type="Pfam" id="PF00899">
    <property type="entry name" value="ThiF"/>
    <property type="match status" value="1"/>
</dbReference>
<sequence length="393" mass="43243">MLVNRIAPNPDLQRLVDDGYDISVEGGYLIVHGVPYVTKDRVIGYGALLSAYSESYGVPNAITDHTVFFTGTVPHRDDGSSLQEAMVATVYPVPQKTAGRDALCYLSNKPEPIGDMLCSYYNKLTHYINKLETYVRAIDPNVSARRKGSFAHRDIPSVFHYPNSATARAGLEAYEAKLQLNKVAIVGLGGTGSYILDGLAKTSVVEIHLYDGDVIEPHNAFRVPGSMPVDIVYGKRKKTEVLKEIFSQFRVGIHSHADNVTAANIDQLNDCQFVFIAVDHGPSRALIAGHLAAMGIPFIDVGIGVDKVAEAMMLHGRARVSLITSETRHLVNTLPTADDADEAMYGNIQLAELNSLNANLALIRYKQHLQFFTDEERPNSINYKCSWNQIAHQ</sequence>
<evidence type="ECO:0000313" key="3">
    <source>
        <dbReference type="EMBL" id="SPD48085.1"/>
    </source>
</evidence>
<dbReference type="NCBIfam" id="NF004806">
    <property type="entry name" value="PRK06153.2-1"/>
    <property type="match status" value="1"/>
</dbReference>
<dbReference type="SUPFAM" id="SSF69572">
    <property type="entry name" value="Activating enzymes of the ubiquitin-like proteins"/>
    <property type="match status" value="1"/>
</dbReference>
<evidence type="ECO:0000313" key="4">
    <source>
        <dbReference type="Proteomes" id="UP000255168"/>
    </source>
</evidence>
<dbReference type="RefSeq" id="WP_018006274.1">
    <property type="nucleotide sequence ID" value="NZ_AQUR01000096.1"/>
</dbReference>
<name>A0A375HA10_9BURK</name>
<feature type="domain" description="THIF-type NAD/FAD binding fold" evidence="1">
    <location>
        <begin position="175"/>
        <end position="303"/>
    </location>
</feature>
<dbReference type="Pfam" id="PF20590">
    <property type="entry name" value="DUF6791"/>
    <property type="match status" value="1"/>
</dbReference>
<accession>A0A375HA10</accession>
<dbReference type="AlphaFoldDB" id="A0A375HA10"/>
<dbReference type="InterPro" id="IPR046741">
    <property type="entry name" value="DUF6791"/>
</dbReference>
<dbReference type="NCBIfam" id="NF004804">
    <property type="entry name" value="PRK06153.1-3"/>
    <property type="match status" value="1"/>
</dbReference>
<dbReference type="Proteomes" id="UP000255168">
    <property type="component" value="Chromosome I"/>
</dbReference>
<feature type="domain" description="DUF6791" evidence="2">
    <location>
        <begin position="10"/>
        <end position="163"/>
    </location>
</feature>
<dbReference type="CDD" id="cd01483">
    <property type="entry name" value="E1_enzyme_family"/>
    <property type="match status" value="1"/>
</dbReference>
<evidence type="ECO:0000259" key="1">
    <source>
        <dbReference type="Pfam" id="PF00899"/>
    </source>
</evidence>
<organism evidence="3 4">
    <name type="scientific">Cupriavidus neocaledonicus</name>
    <dbReference type="NCBI Taxonomy" id="1040979"/>
    <lineage>
        <taxon>Bacteria</taxon>
        <taxon>Pseudomonadati</taxon>
        <taxon>Pseudomonadota</taxon>
        <taxon>Betaproteobacteria</taxon>
        <taxon>Burkholderiales</taxon>
        <taxon>Burkholderiaceae</taxon>
        <taxon>Cupriavidus</taxon>
    </lineage>
</organism>
<dbReference type="InterPro" id="IPR000594">
    <property type="entry name" value="ThiF_NAD_FAD-bd"/>
</dbReference>